<comment type="caution">
    <text evidence="6">The sequence shown here is derived from an EMBL/GenBank/DDBJ whole genome shotgun (WGS) entry which is preliminary data.</text>
</comment>
<keyword evidence="3 5" id="KW-0456">Lyase</keyword>
<keyword evidence="4 5" id="KW-0704">Schiff base</keyword>
<comment type="function">
    <text evidence="5">Involved in the third step of the chorismate pathway, which leads to the biosynthesis of aromatic amino acids. Catalyzes the cis-dehydration of 3-dehydroquinate (DHQ) and introduces the first double bond of the aromatic ring to yield 3-dehydroshikimate.</text>
</comment>
<dbReference type="EMBL" id="JAMQJY010000001">
    <property type="protein sequence ID" value="MCM2674986.1"/>
    <property type="molecule type" value="Genomic_DNA"/>
</dbReference>
<protein>
    <recommendedName>
        <fullName evidence="5">3-dehydroquinate dehydratase</fullName>
        <shortName evidence="5">3-dehydroquinase</shortName>
        <ecNumber evidence="5">4.2.1.10</ecNumber>
    </recommendedName>
    <alternativeName>
        <fullName evidence="5">Type I DHQase</fullName>
    </alternativeName>
    <alternativeName>
        <fullName evidence="5">Type I dehydroquinase</fullName>
        <shortName evidence="5">DHQ1</shortName>
    </alternativeName>
</protein>
<feature type="active site" description="Proton donor/acceptor" evidence="5">
    <location>
        <position position="148"/>
    </location>
</feature>
<accession>A0ABT0XGF1</accession>
<dbReference type="Proteomes" id="UP001203665">
    <property type="component" value="Unassembled WGS sequence"/>
</dbReference>
<dbReference type="CDD" id="cd00502">
    <property type="entry name" value="DHQase_I"/>
    <property type="match status" value="1"/>
</dbReference>
<comment type="catalytic activity">
    <reaction evidence="1 5">
        <text>3-dehydroquinate = 3-dehydroshikimate + H2O</text>
        <dbReference type="Rhea" id="RHEA:21096"/>
        <dbReference type="ChEBI" id="CHEBI:15377"/>
        <dbReference type="ChEBI" id="CHEBI:16630"/>
        <dbReference type="ChEBI" id="CHEBI:32364"/>
        <dbReference type="EC" id="4.2.1.10"/>
    </reaction>
</comment>
<evidence type="ECO:0000313" key="7">
    <source>
        <dbReference type="Proteomes" id="UP001203665"/>
    </source>
</evidence>
<reference evidence="6" key="1">
    <citation type="submission" date="2022-06" db="EMBL/GenBank/DDBJ databases">
        <title>Alkalicoccobacillus porphyridii sp. nov., isolated from a marine red alga, Porphyridium purpureum and reclassification of Shouchella plakortidis and Shouchella gibsonii as Alkalicoccobacillus plakortidis comb. nov. and Alkalicoccobacillus gibsonii comb. nov.</title>
        <authorList>
            <person name="Kim K.H."/>
            <person name="Lee J.K."/>
            <person name="Han D.M."/>
            <person name="Baek J.H."/>
            <person name="Jeon C.O."/>
        </authorList>
    </citation>
    <scope>NUCLEOTIDE SEQUENCE</scope>
    <source>
        <strain evidence="6">DSM 19153</strain>
    </source>
</reference>
<feature type="binding site" evidence="5">
    <location>
        <begin position="50"/>
        <end position="52"/>
    </location>
    <ligand>
        <name>3-dehydroquinate</name>
        <dbReference type="ChEBI" id="CHEBI:32364"/>
    </ligand>
</feature>
<feature type="binding site" evidence="5">
    <location>
        <position position="240"/>
    </location>
    <ligand>
        <name>3-dehydroquinate</name>
        <dbReference type="ChEBI" id="CHEBI:32364"/>
    </ligand>
</feature>
<dbReference type="RefSeq" id="WP_251605156.1">
    <property type="nucleotide sequence ID" value="NZ_JAMQJY010000001.1"/>
</dbReference>
<dbReference type="HAMAP" id="MF_00214">
    <property type="entry name" value="AroD"/>
    <property type="match status" value="1"/>
</dbReference>
<evidence type="ECO:0000256" key="4">
    <source>
        <dbReference type="ARBA" id="ARBA00023270"/>
    </source>
</evidence>
<dbReference type="SUPFAM" id="SSF51569">
    <property type="entry name" value="Aldolase"/>
    <property type="match status" value="1"/>
</dbReference>
<evidence type="ECO:0000256" key="2">
    <source>
        <dbReference type="ARBA" id="ARBA00023141"/>
    </source>
</evidence>
<sequence length="254" mass="27588">MATTKEVQIRKVVFGSEHPAALCSSLIGATTSQLVEEAKMILQKKPDVLEWRADFFADLAKLDAVLATATSLREVIGDTVLLFTIRSVQEGGQPISLTIAEQEELISRLIETELIDLLDIELASEFIGMDLLKQLSAKHHVKWIVSTHDFKKTPSFDQMIEFLQAGQAAGADLVKLAVMPQSSQDVLTLLSVTNEASAKLDIPVITMSMGKLGVSTRLIGDQFGSAMTFAVGHQASAPGQVPIEVIKDIQHYTS</sequence>
<evidence type="ECO:0000256" key="5">
    <source>
        <dbReference type="HAMAP-Rule" id="MF_00214"/>
    </source>
</evidence>
<evidence type="ECO:0000256" key="3">
    <source>
        <dbReference type="ARBA" id="ARBA00023239"/>
    </source>
</evidence>
<dbReference type="PANTHER" id="PTHR43699:SF1">
    <property type="entry name" value="3-DEHYDROQUINATE DEHYDRATASE"/>
    <property type="match status" value="1"/>
</dbReference>
<comment type="subunit">
    <text evidence="5">Homodimer.</text>
</comment>
<evidence type="ECO:0000313" key="6">
    <source>
        <dbReference type="EMBL" id="MCM2674986.1"/>
    </source>
</evidence>
<feature type="binding site" evidence="5">
    <location>
        <position position="236"/>
    </location>
    <ligand>
        <name>3-dehydroquinate</name>
        <dbReference type="ChEBI" id="CHEBI:32364"/>
    </ligand>
</feature>
<comment type="similarity">
    <text evidence="5">Belongs to the type-I 3-dehydroquinase family.</text>
</comment>
<dbReference type="EC" id="4.2.1.10" evidence="5"/>
<keyword evidence="5" id="KW-0028">Amino-acid biosynthesis</keyword>
<keyword evidence="2 5" id="KW-0057">Aromatic amino acid biosynthesis</keyword>
<feature type="active site" description="Schiff-base intermediate with substrate" evidence="5">
    <location>
        <position position="175"/>
    </location>
</feature>
<name>A0ABT0XGF1_9BACI</name>
<comment type="pathway">
    <text evidence="5">Metabolic intermediate biosynthesis; chorismate biosynthesis; chorismate from D-erythrose 4-phosphate and phosphoenolpyruvate: step 3/7.</text>
</comment>
<gene>
    <name evidence="5 6" type="primary">aroD</name>
    <name evidence="6" type="ORF">NDM98_05390</name>
</gene>
<feature type="binding site" evidence="5">
    <location>
        <position position="217"/>
    </location>
    <ligand>
        <name>3-dehydroquinate</name>
        <dbReference type="ChEBI" id="CHEBI:32364"/>
    </ligand>
</feature>
<evidence type="ECO:0000256" key="1">
    <source>
        <dbReference type="ARBA" id="ARBA00001864"/>
    </source>
</evidence>
<proteinExistence type="inferred from homology"/>
<dbReference type="InterPro" id="IPR001381">
    <property type="entry name" value="DHquinase_I"/>
</dbReference>
<dbReference type="PANTHER" id="PTHR43699">
    <property type="entry name" value="3-DEHYDROQUINATE DEHYDRATASE"/>
    <property type="match status" value="1"/>
</dbReference>
<dbReference type="GO" id="GO:0003855">
    <property type="term" value="F:3-dehydroquinate dehydratase activity"/>
    <property type="evidence" value="ECO:0007669"/>
    <property type="project" value="UniProtKB-EC"/>
</dbReference>
<feature type="binding site" evidence="5">
    <location>
        <position position="86"/>
    </location>
    <ligand>
        <name>3-dehydroquinate</name>
        <dbReference type="ChEBI" id="CHEBI:32364"/>
    </ligand>
</feature>
<dbReference type="InterPro" id="IPR013785">
    <property type="entry name" value="Aldolase_TIM"/>
</dbReference>
<dbReference type="InterPro" id="IPR050146">
    <property type="entry name" value="Type-I_3-dehydroquinase"/>
</dbReference>
<dbReference type="Gene3D" id="3.20.20.70">
    <property type="entry name" value="Aldolase class I"/>
    <property type="match status" value="1"/>
</dbReference>
<feature type="binding site" evidence="5">
    <location>
        <position position="25"/>
    </location>
    <ligand>
        <name>3-dehydroquinate</name>
        <dbReference type="ChEBI" id="CHEBI:32364"/>
    </ligand>
</feature>
<keyword evidence="7" id="KW-1185">Reference proteome</keyword>
<dbReference type="Pfam" id="PF01487">
    <property type="entry name" value="DHquinase_I"/>
    <property type="match status" value="1"/>
</dbReference>
<organism evidence="6 7">
    <name type="scientific">Alkalicoccobacillus plakortidis</name>
    <dbReference type="NCBI Taxonomy" id="444060"/>
    <lineage>
        <taxon>Bacteria</taxon>
        <taxon>Bacillati</taxon>
        <taxon>Bacillota</taxon>
        <taxon>Bacilli</taxon>
        <taxon>Bacillales</taxon>
        <taxon>Bacillaceae</taxon>
        <taxon>Alkalicoccobacillus</taxon>
    </lineage>
</organism>
<dbReference type="NCBIfam" id="TIGR01093">
    <property type="entry name" value="aroD"/>
    <property type="match status" value="1"/>
</dbReference>